<dbReference type="InterPro" id="IPR002885">
    <property type="entry name" value="PPR_rpt"/>
</dbReference>
<comment type="similarity">
    <text evidence="1">Belongs to the PPR family. P subfamily.</text>
</comment>
<dbReference type="InterPro" id="IPR011990">
    <property type="entry name" value="TPR-like_helical_dom_sf"/>
</dbReference>
<evidence type="ECO:0000256" key="1">
    <source>
        <dbReference type="ARBA" id="ARBA00007626"/>
    </source>
</evidence>
<evidence type="ECO:0000256" key="4">
    <source>
        <dbReference type="SAM" id="MobiDB-lite"/>
    </source>
</evidence>
<accession>M8BN13</accession>
<feature type="compositionally biased region" description="Low complexity" evidence="4">
    <location>
        <begin position="100"/>
        <end position="122"/>
    </location>
</feature>
<protein>
    <recommendedName>
        <fullName evidence="6">Pentacotripeptide-repeat region of PRORP domain-containing protein</fullName>
    </recommendedName>
</protein>
<feature type="compositionally biased region" description="Basic residues" evidence="4">
    <location>
        <begin position="46"/>
        <end position="61"/>
    </location>
</feature>
<keyword evidence="2" id="KW-0677">Repeat</keyword>
<keyword evidence="3" id="KW-0809">Transit peptide</keyword>
<dbReference type="NCBIfam" id="TIGR00756">
    <property type="entry name" value="PPR"/>
    <property type="match status" value="4"/>
</dbReference>
<name>M8BN13_AEGTA</name>
<evidence type="ECO:0000256" key="2">
    <source>
        <dbReference type="ARBA" id="ARBA00022737"/>
    </source>
</evidence>
<dbReference type="Pfam" id="PF13041">
    <property type="entry name" value="PPR_2"/>
    <property type="match status" value="1"/>
</dbReference>
<evidence type="ECO:0008006" key="6">
    <source>
        <dbReference type="Google" id="ProtNLM"/>
    </source>
</evidence>
<dbReference type="Pfam" id="PF13812">
    <property type="entry name" value="PPR_3"/>
    <property type="match status" value="3"/>
</dbReference>
<dbReference type="Gene3D" id="1.25.40.10">
    <property type="entry name" value="Tetratricopeptide repeat domain"/>
    <property type="match status" value="3"/>
</dbReference>
<feature type="compositionally biased region" description="Low complexity" evidence="4">
    <location>
        <begin position="78"/>
        <end position="92"/>
    </location>
</feature>
<feature type="region of interest" description="Disordered" evidence="4">
    <location>
        <begin position="899"/>
        <end position="919"/>
    </location>
</feature>
<evidence type="ECO:0000313" key="5">
    <source>
        <dbReference type="EnsemblPlants" id="EMT08174"/>
    </source>
</evidence>
<dbReference type="PROSITE" id="PS51375">
    <property type="entry name" value="PPR"/>
    <property type="match status" value="5"/>
</dbReference>
<evidence type="ECO:0000256" key="3">
    <source>
        <dbReference type="ARBA" id="ARBA00022946"/>
    </source>
</evidence>
<dbReference type="PANTHER" id="PTHR47447:SF28">
    <property type="entry name" value="PENTACOTRIPEPTIDE-REPEAT REGION OF PRORP DOMAIN-CONTAINING PROTEIN"/>
    <property type="match status" value="1"/>
</dbReference>
<feature type="region of interest" description="Disordered" evidence="4">
    <location>
        <begin position="1"/>
        <end position="131"/>
    </location>
</feature>
<dbReference type="AlphaFoldDB" id="M8BN13"/>
<organism evidence="5">
    <name type="scientific">Aegilops tauschii</name>
    <name type="common">Tausch's goatgrass</name>
    <name type="synonym">Aegilops squarrosa</name>
    <dbReference type="NCBI Taxonomy" id="37682"/>
    <lineage>
        <taxon>Eukaryota</taxon>
        <taxon>Viridiplantae</taxon>
        <taxon>Streptophyta</taxon>
        <taxon>Embryophyta</taxon>
        <taxon>Tracheophyta</taxon>
        <taxon>Spermatophyta</taxon>
        <taxon>Magnoliopsida</taxon>
        <taxon>Liliopsida</taxon>
        <taxon>Poales</taxon>
        <taxon>Poaceae</taxon>
        <taxon>BOP clade</taxon>
        <taxon>Pooideae</taxon>
        <taxon>Triticodae</taxon>
        <taxon>Triticeae</taxon>
        <taxon>Triticinae</taxon>
        <taxon>Aegilops</taxon>
    </lineage>
</organism>
<sequence length="941" mass="105341">MGMAMTSSPQPPPPPRRRRSRLHSATTIPAPSANPNPPQGQGHPPSIRRRPPSVRNSHSHPKLAILAPTRRARYSRCSPTSAATHPPSTTTPASPPTSPAPAASATSSSPQRASARPPATARIRGRGPSGGQVLDERIMAEFVEAIEALANCGFFVKGIVDPMDVLKIFVRKRDPDMAIRYARIFPHSQLLLCNTMEAFGKRKELKHALKVFGALKDQLGGKTPVFSYAHPFPTLPRMSRRYAITKVLARSRVRLVRNPNPTAERGSGNRKVPRYVHDPIDGKQSQRCASNVASGKPLPPGGNVIAVPVPCSQVQYSLICMALTQGLLAEKITPNTHVFNSLMNANAHSMSYNFSVYKHMQKLGVRPDLASYNILLKTCCNAREFNTAQEIYEEMKKKEHDGILKLDVFTYSTMMKVFAEAKMWKMASNIKDDMRAVGARLNLVTWSSLINAYANSGLVDGAIEILEEMIRDGCQPTAPCFNIILTALVKSCQYDRAFRLFNSWIEFGIKVSLSLEQKGSLPDNFTFCEEHPGTNGGTILVVPFRPTVTTYNILMMACGTNDERAKSVMNEMKRNGLCPDRISWSILMDIYGTSKNRNGAIQALRRMQRVGIKLNVSAYTVAIKACVESKDLKLALHLFEEMKAHQLKPNMNCIDVRLHQILRYKFMFQVTYRTLLTARSKYGSLKEIQKCLAIYQEMRQAGQSSDNVCASEVTFRAEKMCLEIPHIVLPYRNRCRQSGSMPSSADRVILSQQRVYKYQAYDYYLKELIVEWSEGVLSSDGGNRNFYHLDRKDERNESFNLFLEKVARFLQKDVDQNQTVDVRGLSKVEARIVVLSTLRKIKEKHLLGVGRAVQDDLVIITGHEKTSYTDVETTATDVKHAITAVLTDELGLEVFVGPESRPPVSSKLRAPSRPRRPQGMIKITVNSLNHWLKRKSARDVQ</sequence>
<dbReference type="PANTHER" id="PTHR47447">
    <property type="entry name" value="OS03G0856100 PROTEIN"/>
    <property type="match status" value="1"/>
</dbReference>
<proteinExistence type="inferred from homology"/>
<reference evidence="5" key="1">
    <citation type="submission" date="2015-06" db="UniProtKB">
        <authorList>
            <consortium name="EnsemblPlants"/>
        </authorList>
    </citation>
    <scope>IDENTIFICATION</scope>
</reference>
<dbReference type="EnsemblPlants" id="EMT08174">
    <property type="protein sequence ID" value="EMT08174"/>
    <property type="gene ID" value="F775_52230"/>
</dbReference>